<evidence type="ECO:0000256" key="2">
    <source>
        <dbReference type="SAM" id="Coils"/>
    </source>
</evidence>
<evidence type="ECO:0000256" key="1">
    <source>
        <dbReference type="ARBA" id="ARBA00005558"/>
    </source>
</evidence>
<dbReference type="Gene3D" id="4.10.220.110">
    <property type="match status" value="1"/>
</dbReference>
<dbReference type="InterPro" id="IPR006533">
    <property type="entry name" value="T6SS_Vgr_RhsGE"/>
</dbReference>
<dbReference type="Pfam" id="PF04717">
    <property type="entry name" value="Phage_base_V"/>
    <property type="match status" value="1"/>
</dbReference>
<evidence type="ECO:0000259" key="5">
    <source>
        <dbReference type="Pfam" id="PF13296"/>
    </source>
</evidence>
<comment type="caution">
    <text evidence="6">The sequence shown here is derived from an EMBL/GenBank/DDBJ whole genome shotgun (WGS) entry which is preliminary data.</text>
</comment>
<evidence type="ECO:0000259" key="3">
    <source>
        <dbReference type="Pfam" id="PF04717"/>
    </source>
</evidence>
<gene>
    <name evidence="6" type="ORF">BSU04_07720</name>
</gene>
<dbReference type="Pfam" id="PF05954">
    <property type="entry name" value="Phage_GPD"/>
    <property type="match status" value="1"/>
</dbReference>
<evidence type="ECO:0000313" key="7">
    <source>
        <dbReference type="Proteomes" id="UP000214720"/>
    </source>
</evidence>
<dbReference type="NCBIfam" id="TIGR03361">
    <property type="entry name" value="VI_Rhs_Vgr"/>
    <property type="match status" value="1"/>
</dbReference>
<feature type="coiled-coil region" evidence="2">
    <location>
        <begin position="561"/>
        <end position="609"/>
    </location>
</feature>
<dbReference type="Gene3D" id="2.30.110.50">
    <property type="match status" value="1"/>
</dbReference>
<dbReference type="Gene3D" id="2.40.50.230">
    <property type="entry name" value="Gp5 N-terminal domain"/>
    <property type="match status" value="1"/>
</dbReference>
<protein>
    <submittedName>
        <fullName evidence="6">VgrG protein</fullName>
    </submittedName>
</protein>
<evidence type="ECO:0000259" key="4">
    <source>
        <dbReference type="Pfam" id="PF10106"/>
    </source>
</evidence>
<dbReference type="Pfam" id="PF13296">
    <property type="entry name" value="T6SS_Vgr"/>
    <property type="match status" value="1"/>
</dbReference>
<dbReference type="AlphaFoldDB" id="A0A226X6J6"/>
<keyword evidence="2" id="KW-0175">Coiled coil</keyword>
<reference evidence="7" key="1">
    <citation type="submission" date="2017-01" db="EMBL/GenBank/DDBJ databases">
        <title>Genome Analysis of Deinococcus marmoris KOPRI26562.</title>
        <authorList>
            <person name="Kim J.H."/>
            <person name="Oh H.-M."/>
        </authorList>
    </citation>
    <scope>NUCLEOTIDE SEQUENCE [LARGE SCALE GENOMIC DNA]</scope>
    <source>
        <strain evidence="7">PAMC 26633</strain>
    </source>
</reference>
<proteinExistence type="inferred from homology"/>
<dbReference type="InterPro" id="IPR037026">
    <property type="entry name" value="Vgr_OB-fold_dom_sf"/>
</dbReference>
<comment type="similarity">
    <text evidence="1">Belongs to the VgrG protein family.</text>
</comment>
<dbReference type="SUPFAM" id="SSF69255">
    <property type="entry name" value="gp5 N-terminal domain-like"/>
    <property type="match status" value="1"/>
</dbReference>
<dbReference type="InterPro" id="IPR017847">
    <property type="entry name" value="T6SS_RhsGE_Vgr_subset"/>
</dbReference>
<name>A0A226X6J6_CABSO</name>
<organism evidence="6 7">
    <name type="scientific">Caballeronia sordidicola</name>
    <name type="common">Burkholderia sordidicola</name>
    <dbReference type="NCBI Taxonomy" id="196367"/>
    <lineage>
        <taxon>Bacteria</taxon>
        <taxon>Pseudomonadati</taxon>
        <taxon>Pseudomonadota</taxon>
        <taxon>Betaproteobacteria</taxon>
        <taxon>Burkholderiales</taxon>
        <taxon>Burkholderiaceae</taxon>
        <taxon>Caballeronia</taxon>
    </lineage>
</organism>
<dbReference type="SUPFAM" id="SSF69279">
    <property type="entry name" value="Phage tail proteins"/>
    <property type="match status" value="2"/>
</dbReference>
<dbReference type="InterPro" id="IPR018769">
    <property type="entry name" value="VgrG2_DUF2345"/>
</dbReference>
<dbReference type="InterPro" id="IPR028244">
    <property type="entry name" value="T6SS_Rhs_Vgr_dom"/>
</dbReference>
<feature type="domain" description="Putative type VI secretion system Rhs element associated Vgr" evidence="5">
    <location>
        <begin position="482"/>
        <end position="582"/>
    </location>
</feature>
<accession>A0A226X6J6</accession>
<feature type="domain" description="Gp5/Type VI secretion system Vgr protein OB-fold" evidence="3">
    <location>
        <begin position="409"/>
        <end position="463"/>
    </location>
</feature>
<dbReference type="Gene3D" id="3.55.50.10">
    <property type="entry name" value="Baseplate protein-like domains"/>
    <property type="match status" value="1"/>
</dbReference>
<evidence type="ECO:0000313" key="6">
    <source>
        <dbReference type="EMBL" id="OXC79044.1"/>
    </source>
</evidence>
<dbReference type="InterPro" id="IPR006531">
    <property type="entry name" value="Gp5/Vgr_OB"/>
</dbReference>
<dbReference type="RefSeq" id="WP_179258237.1">
    <property type="nucleotide sequence ID" value="NZ_MTHB01000046.1"/>
</dbReference>
<dbReference type="EMBL" id="MTHB01000046">
    <property type="protein sequence ID" value="OXC79044.1"/>
    <property type="molecule type" value="Genomic_DNA"/>
</dbReference>
<dbReference type="Pfam" id="PF10106">
    <property type="entry name" value="DUF2345"/>
    <property type="match status" value="1"/>
</dbReference>
<sequence length="772" mass="84913">MGTIVLPTQAYSLRISKQPAAFSVLSFKGEENISKPYWFVIEFTCARAGLPIADVLGKRAKFVVEPVDPNAGLPAELAARLVKPPERLISGIVTEFDELSSSADETRYSLTLVPRLSDLGSEVGSRLFQNQTVPAVIESVLRHYGNTAVDFKFQLRAEYETHEYITQYAESALAFIQRIAAEEGIWFRFEQTPEHEVIVFGDDLDAYARDPKLSAPYREEGGFASRGADSVMTLVERRKRVAQSITVDDYNHRTAGVALLTQVNTARDDETTVGNQYRWGEHYTTPDAGKRVATLRHQAELAQQVIFEGTGNVIGMTPGAVFRFTNRELDNAEHGLMITRVEHKASRKEAYTCKFTAIPSDRIYRSMVDPAAKPRITGILPARVMSPDNYKYAYMTPQSGYRIKSPFDLDEWSPGGTSRPVRLAKPYAGRDYGHHFPLIDGTEVAVIFTDGDPNRPIIIGAMHDSQHQDHVNNENNTRNILRTAGGNEMRMEDREGTEHVHLTTPSQASQLNLGHMVNDQREKRGLGGELRSDEHVALRGGMGVLISAEAQPKANGQQLDMAEARTQLDAAVAQMKALADAAQIAQAHVAEVEKQRQFLEQRLDKLQQAVLLASAPAGVALTSGHHLQLAAQGNLMATASGSADIGVLKKFTVAAGEAISFFAQKLGIKLFAASGKVEIQAQRDEMLLTALKDLKIVSVEGKIVISAEKEVWIGAGGSYSRYTAEGIVNATQGDILEKCASWDKPSATSMKYPAPHLPKSEFEYNDKLPFSV</sequence>
<dbReference type="NCBIfam" id="TIGR01646">
    <property type="entry name" value="vgr_GE"/>
    <property type="match status" value="1"/>
</dbReference>
<dbReference type="Proteomes" id="UP000214720">
    <property type="component" value="Unassembled WGS sequence"/>
</dbReference>
<feature type="domain" description="DUF2345" evidence="4">
    <location>
        <begin position="601"/>
        <end position="746"/>
    </location>
</feature>